<dbReference type="SUPFAM" id="SSF82153">
    <property type="entry name" value="FAS1 domain"/>
    <property type="match status" value="1"/>
</dbReference>
<name>A0A1M6RKF2_9PROT</name>
<dbReference type="AlphaFoldDB" id="A0A1M6RKF2"/>
<feature type="region of interest" description="Disordered" evidence="1">
    <location>
        <begin position="101"/>
        <end position="140"/>
    </location>
</feature>
<dbReference type="PROSITE" id="PS50213">
    <property type="entry name" value="FAS1"/>
    <property type="match status" value="1"/>
</dbReference>
<dbReference type="STRING" id="198092.SAMN02745194_04704"/>
<dbReference type="InterPro" id="IPR000782">
    <property type="entry name" value="FAS1_domain"/>
</dbReference>
<evidence type="ECO:0000313" key="5">
    <source>
        <dbReference type="Proteomes" id="UP000184387"/>
    </source>
</evidence>
<protein>
    <submittedName>
        <fullName evidence="4">Uncaracterized surface protein containing fasciclin (FAS1) repeats</fullName>
    </submittedName>
</protein>
<keyword evidence="5" id="KW-1185">Reference proteome</keyword>
<dbReference type="PANTHER" id="PTHR10900">
    <property type="entry name" value="PERIOSTIN-RELATED"/>
    <property type="match status" value="1"/>
</dbReference>
<evidence type="ECO:0000313" key="4">
    <source>
        <dbReference type="EMBL" id="SHK32817.1"/>
    </source>
</evidence>
<reference evidence="4 5" key="1">
    <citation type="submission" date="2016-11" db="EMBL/GenBank/DDBJ databases">
        <authorList>
            <person name="Jaros S."/>
            <person name="Januszkiewicz K."/>
            <person name="Wedrychowicz H."/>
        </authorList>
    </citation>
    <scope>NUCLEOTIDE SEQUENCE [LARGE SCALE GENOMIC DNA]</scope>
    <source>
        <strain evidence="4 5">DSM 14916</strain>
    </source>
</reference>
<organism evidence="4 5">
    <name type="scientific">Muricoccus roseus</name>
    <dbReference type="NCBI Taxonomy" id="198092"/>
    <lineage>
        <taxon>Bacteria</taxon>
        <taxon>Pseudomonadati</taxon>
        <taxon>Pseudomonadota</taxon>
        <taxon>Alphaproteobacteria</taxon>
        <taxon>Acetobacterales</taxon>
        <taxon>Roseomonadaceae</taxon>
        <taxon>Muricoccus</taxon>
    </lineage>
</organism>
<keyword evidence="2" id="KW-0732">Signal</keyword>
<feature type="signal peptide" evidence="2">
    <location>
        <begin position="1"/>
        <end position="25"/>
    </location>
</feature>
<feature type="compositionally biased region" description="Polar residues" evidence="1">
    <location>
        <begin position="101"/>
        <end position="119"/>
    </location>
</feature>
<feature type="domain" description="FAS1" evidence="3">
    <location>
        <begin position="25"/>
        <end position="166"/>
    </location>
</feature>
<dbReference type="Pfam" id="PF02469">
    <property type="entry name" value="Fasciclin"/>
    <property type="match status" value="1"/>
</dbReference>
<dbReference type="Proteomes" id="UP000184387">
    <property type="component" value="Unassembled WGS sequence"/>
</dbReference>
<dbReference type="InterPro" id="IPR050904">
    <property type="entry name" value="Adhesion/Biosynth-related"/>
</dbReference>
<gene>
    <name evidence="4" type="ORF">SAMN02745194_04704</name>
</gene>
<evidence type="ECO:0000256" key="2">
    <source>
        <dbReference type="SAM" id="SignalP"/>
    </source>
</evidence>
<dbReference type="RefSeq" id="WP_073139720.1">
    <property type="nucleotide sequence ID" value="NZ_FQZF01000044.1"/>
</dbReference>
<accession>A0A1M6RKF2</accession>
<dbReference type="Gene3D" id="2.30.180.10">
    <property type="entry name" value="FAS1 domain"/>
    <property type="match status" value="1"/>
</dbReference>
<dbReference type="EMBL" id="FQZF01000044">
    <property type="protein sequence ID" value="SHK32817.1"/>
    <property type="molecule type" value="Genomic_DNA"/>
</dbReference>
<proteinExistence type="predicted"/>
<evidence type="ECO:0000259" key="3">
    <source>
        <dbReference type="PROSITE" id="PS50213"/>
    </source>
</evidence>
<dbReference type="OrthoDB" id="9800666at2"/>
<evidence type="ECO:0000256" key="1">
    <source>
        <dbReference type="SAM" id="MobiDB-lite"/>
    </source>
</evidence>
<sequence length="169" mass="17720">MSLSRAVAVATIAAAGWLAAASAQAQTVVDVIRQQNDLGIFARIVERSGLTERLSGPGPFAVYAPTDNAFRQHPYAHREAVDRASQPELQRLVLSHVAQHTRQENLASGSGPSSEQMLSGATARFERQAVSQGEGGTSGGVTINGLGVLDNKPASNGIVHRLNGVLTLN</sequence>
<dbReference type="PANTHER" id="PTHR10900:SF77">
    <property type="entry name" value="FI19380P1"/>
    <property type="match status" value="1"/>
</dbReference>
<feature type="chain" id="PRO_5013110640" evidence="2">
    <location>
        <begin position="26"/>
        <end position="169"/>
    </location>
</feature>
<dbReference type="InterPro" id="IPR036378">
    <property type="entry name" value="FAS1_dom_sf"/>
</dbReference>